<sequence>MKKFLVGILIFIVLNLYFNFTTYFISNTVIVFISILLFFPLASYLVRFVGISGLRGLGLFYSKRGLRFFCISFLIGFGTWTRMYLLYSYLGKFQIMGVKTGIEALWIVLQVLVGFFLGSLINDLITRSYVIHFLQGKMQPVVIGFISIVIYALDDFWNGDLTLMNFVFSLILGCTFTLAF</sequence>
<dbReference type="Proteomes" id="UP000077412">
    <property type="component" value="Chromosome"/>
</dbReference>
<gene>
    <name evidence="2" type="ORF">ABE41_007020</name>
</gene>
<evidence type="ECO:0000313" key="2">
    <source>
        <dbReference type="EMBL" id="ANX11756.1"/>
    </source>
</evidence>
<evidence type="ECO:0000313" key="3">
    <source>
        <dbReference type="Proteomes" id="UP000077412"/>
    </source>
</evidence>
<name>A0A1B1Z2R7_9BACL</name>
<feature type="transmembrane region" description="Helical" evidence="1">
    <location>
        <begin position="137"/>
        <end position="153"/>
    </location>
</feature>
<feature type="transmembrane region" description="Helical" evidence="1">
    <location>
        <begin position="105"/>
        <end position="125"/>
    </location>
</feature>
<proteinExistence type="predicted"/>
<protein>
    <submittedName>
        <fullName evidence="2">Uncharacterized protein</fullName>
    </submittedName>
</protein>
<feature type="transmembrane region" description="Helical" evidence="1">
    <location>
        <begin position="66"/>
        <end position="85"/>
    </location>
</feature>
<organism evidence="2 3">
    <name type="scientific">Fictibacillus arsenicus</name>
    <dbReference type="NCBI Taxonomy" id="255247"/>
    <lineage>
        <taxon>Bacteria</taxon>
        <taxon>Bacillati</taxon>
        <taxon>Bacillota</taxon>
        <taxon>Bacilli</taxon>
        <taxon>Bacillales</taxon>
        <taxon>Fictibacillaceae</taxon>
        <taxon>Fictibacillus</taxon>
    </lineage>
</organism>
<keyword evidence="3" id="KW-1185">Reference proteome</keyword>
<feature type="transmembrane region" description="Helical" evidence="1">
    <location>
        <begin position="31"/>
        <end position="54"/>
    </location>
</feature>
<dbReference type="KEGG" id="far:ABE41_007020"/>
<keyword evidence="1" id="KW-0812">Transmembrane</keyword>
<feature type="transmembrane region" description="Helical" evidence="1">
    <location>
        <begin position="159"/>
        <end position="179"/>
    </location>
</feature>
<dbReference type="OrthoDB" id="7564474at2"/>
<keyword evidence="1" id="KW-1133">Transmembrane helix</keyword>
<accession>A0A1B1Z2R7</accession>
<dbReference type="AlphaFoldDB" id="A0A1B1Z2R7"/>
<dbReference type="RefSeq" id="WP_066288054.1">
    <property type="nucleotide sequence ID" value="NZ_CP016761.1"/>
</dbReference>
<dbReference type="STRING" id="255247.ABE41_007020"/>
<reference evidence="2 3" key="1">
    <citation type="submission" date="2016-08" db="EMBL/GenBank/DDBJ databases">
        <title>Complete genome sequence of Fictibacillus arsenicus G25-54, a strain with toxicity to nematodes and a potential arsenic-resistance activity.</title>
        <authorList>
            <person name="Zheng Z."/>
        </authorList>
    </citation>
    <scope>NUCLEOTIDE SEQUENCE [LARGE SCALE GENOMIC DNA]</scope>
    <source>
        <strain evidence="2 3">G25-54</strain>
    </source>
</reference>
<evidence type="ECO:0000256" key="1">
    <source>
        <dbReference type="SAM" id="Phobius"/>
    </source>
</evidence>
<keyword evidence="1" id="KW-0472">Membrane</keyword>
<dbReference type="EMBL" id="CP016761">
    <property type="protein sequence ID" value="ANX11756.1"/>
    <property type="molecule type" value="Genomic_DNA"/>
</dbReference>
<feature type="transmembrane region" description="Helical" evidence="1">
    <location>
        <begin position="5"/>
        <end position="25"/>
    </location>
</feature>